<accession>L9ZRB3</accession>
<dbReference type="Proteomes" id="UP000011519">
    <property type="component" value="Unassembled WGS sequence"/>
</dbReference>
<evidence type="ECO:0000259" key="1">
    <source>
        <dbReference type="Pfam" id="PF25912"/>
    </source>
</evidence>
<gene>
    <name evidence="2" type="ORF">C483_17378</name>
</gene>
<proteinExistence type="predicted"/>
<dbReference type="EMBL" id="AOIM01000041">
    <property type="protein sequence ID" value="ELY87693.1"/>
    <property type="molecule type" value="Genomic_DNA"/>
</dbReference>
<organism evidence="2 3">
    <name type="scientific">Natrialba hulunbeirensis JCM 10989</name>
    <dbReference type="NCBI Taxonomy" id="1227493"/>
    <lineage>
        <taxon>Archaea</taxon>
        <taxon>Methanobacteriati</taxon>
        <taxon>Methanobacteriota</taxon>
        <taxon>Stenosarchaea group</taxon>
        <taxon>Halobacteria</taxon>
        <taxon>Halobacteriales</taxon>
        <taxon>Natrialbaceae</taxon>
        <taxon>Natrialba</taxon>
    </lineage>
</organism>
<sequence>MANRVCDACGGTFRTLSRLRLHDCPEEGIVDDAFLPEPQPDELPNRVLEKDEFDELKSDSRIERVEKMMDVPLPGKNEAISFVVQIDGQTYGLHCDHDTADWDIVAEGNDWGEVKKAHSEWLSDDIGKVTGDAPDPENLDGAEVPDEITTDCDMCDGEHQLTAQPDSFTSAMGFLEYEGFCEETGQPIIITKNPDEFLEQ</sequence>
<feature type="domain" description="DUF7964" evidence="1">
    <location>
        <begin position="41"/>
        <end position="111"/>
    </location>
</feature>
<dbReference type="STRING" id="1227493.C483_17378"/>
<dbReference type="InterPro" id="IPR058270">
    <property type="entry name" value="DUF7964"/>
</dbReference>
<keyword evidence="3" id="KW-1185">Reference proteome</keyword>
<evidence type="ECO:0000313" key="2">
    <source>
        <dbReference type="EMBL" id="ELY87693.1"/>
    </source>
</evidence>
<dbReference type="Pfam" id="PF25912">
    <property type="entry name" value="DUF7964"/>
    <property type="match status" value="1"/>
</dbReference>
<dbReference type="AlphaFoldDB" id="L9ZRB3"/>
<comment type="caution">
    <text evidence="2">The sequence shown here is derived from an EMBL/GenBank/DDBJ whole genome shotgun (WGS) entry which is preliminary data.</text>
</comment>
<dbReference type="RefSeq" id="WP_006654610.1">
    <property type="nucleotide sequence ID" value="NZ_AOIM01000041.1"/>
</dbReference>
<name>L9ZRB3_9EURY</name>
<evidence type="ECO:0000313" key="3">
    <source>
        <dbReference type="Proteomes" id="UP000011519"/>
    </source>
</evidence>
<reference evidence="2 3" key="1">
    <citation type="journal article" date="2014" name="PLoS Genet.">
        <title>Phylogenetically driven sequencing of extremely halophilic archaea reveals strategies for static and dynamic osmo-response.</title>
        <authorList>
            <person name="Becker E.A."/>
            <person name="Seitzer P.M."/>
            <person name="Tritt A."/>
            <person name="Larsen D."/>
            <person name="Krusor M."/>
            <person name="Yao A.I."/>
            <person name="Wu D."/>
            <person name="Madern D."/>
            <person name="Eisen J.A."/>
            <person name="Darling A.E."/>
            <person name="Facciotti M.T."/>
        </authorList>
    </citation>
    <scope>NUCLEOTIDE SEQUENCE [LARGE SCALE GENOMIC DNA]</scope>
    <source>
        <strain evidence="2 3">JCM 10989</strain>
    </source>
</reference>
<protein>
    <recommendedName>
        <fullName evidence="1">DUF7964 domain-containing protein</fullName>
    </recommendedName>
</protein>